<comment type="caution">
    <text evidence="2">The sequence shown here is derived from an EMBL/GenBank/DDBJ whole genome shotgun (WGS) entry which is preliminary data.</text>
</comment>
<evidence type="ECO:0000313" key="4">
    <source>
        <dbReference type="Proteomes" id="UP000321947"/>
    </source>
</evidence>
<dbReference type="EMBL" id="SSTE01018746">
    <property type="protein sequence ID" value="KAA0038251.1"/>
    <property type="molecule type" value="Genomic_DNA"/>
</dbReference>
<organism evidence="2 4">
    <name type="scientific">Cucumis melo var. makuwa</name>
    <name type="common">Oriental melon</name>
    <dbReference type="NCBI Taxonomy" id="1194695"/>
    <lineage>
        <taxon>Eukaryota</taxon>
        <taxon>Viridiplantae</taxon>
        <taxon>Streptophyta</taxon>
        <taxon>Embryophyta</taxon>
        <taxon>Tracheophyta</taxon>
        <taxon>Spermatophyta</taxon>
        <taxon>Magnoliopsida</taxon>
        <taxon>eudicotyledons</taxon>
        <taxon>Gunneridae</taxon>
        <taxon>Pentapetalae</taxon>
        <taxon>rosids</taxon>
        <taxon>fabids</taxon>
        <taxon>Cucurbitales</taxon>
        <taxon>Cucurbitaceae</taxon>
        <taxon>Benincaseae</taxon>
        <taxon>Cucumis</taxon>
    </lineage>
</organism>
<dbReference type="EMBL" id="SSTD01000331">
    <property type="protein sequence ID" value="TYK30650.1"/>
    <property type="molecule type" value="Genomic_DNA"/>
</dbReference>
<accession>A0A5D3E4Y6</accession>
<dbReference type="AlphaFoldDB" id="A0A5D3E4Y6"/>
<evidence type="ECO:0000313" key="2">
    <source>
        <dbReference type="EMBL" id="TYK30650.1"/>
    </source>
</evidence>
<dbReference type="Proteomes" id="UP000321393">
    <property type="component" value="Unassembled WGS sequence"/>
</dbReference>
<dbReference type="OrthoDB" id="1921870at2759"/>
<evidence type="ECO:0000313" key="1">
    <source>
        <dbReference type="EMBL" id="KAA0038251.1"/>
    </source>
</evidence>
<evidence type="ECO:0000313" key="3">
    <source>
        <dbReference type="Proteomes" id="UP000321393"/>
    </source>
</evidence>
<dbReference type="Proteomes" id="UP000321947">
    <property type="component" value="Unassembled WGS sequence"/>
</dbReference>
<sequence length="118" mass="13806">MELERYIHKNGKIPISIVPRAEKSISPHVVRFSNTIGVLTLETFPVCYLKWADVPPKYIEVVKCDLLGNQELNRFIEYQMFMTFKEFKGDCHRHFKKYSDPEEAGANISNRLVNRSKD</sequence>
<reference evidence="3 4" key="1">
    <citation type="submission" date="2019-08" db="EMBL/GenBank/DDBJ databases">
        <title>Draft genome sequences of two oriental melons (Cucumis melo L. var makuwa).</title>
        <authorList>
            <person name="Kwon S.-Y."/>
        </authorList>
    </citation>
    <scope>NUCLEOTIDE SEQUENCE [LARGE SCALE GENOMIC DNA]</scope>
    <source>
        <strain evidence="4">cv. Chang Bougi</strain>
        <strain evidence="3">cv. SW 3</strain>
        <tissue evidence="2">Leaf</tissue>
    </source>
</reference>
<protein>
    <submittedName>
        <fullName evidence="2">CACTA en-spm transposon protein</fullName>
    </submittedName>
</protein>
<gene>
    <name evidence="2" type="ORF">E5676_scaffold84664G00750</name>
    <name evidence="1" type="ORF">E6C27_scaffold270G00990</name>
</gene>
<proteinExistence type="predicted"/>
<name>A0A5D3E4Y6_CUCMM</name>